<proteinExistence type="predicted"/>
<dbReference type="AlphaFoldDB" id="A0A921JRL0"/>
<reference evidence="2" key="2">
    <citation type="submission" date="2021-09" db="EMBL/GenBank/DDBJ databases">
        <authorList>
            <person name="Gilroy R."/>
        </authorList>
    </citation>
    <scope>NUCLEOTIDE SEQUENCE</scope>
    <source>
        <strain evidence="2">ChiGjej3B3-7470</strain>
    </source>
</reference>
<feature type="region of interest" description="Disordered" evidence="1">
    <location>
        <begin position="135"/>
        <end position="164"/>
    </location>
</feature>
<comment type="caution">
    <text evidence="2">The sequence shown here is derived from an EMBL/GenBank/DDBJ whole genome shotgun (WGS) entry which is preliminary data.</text>
</comment>
<evidence type="ECO:0008006" key="4">
    <source>
        <dbReference type="Google" id="ProtNLM"/>
    </source>
</evidence>
<name>A0A921JRL0_9ACTN</name>
<organism evidence="2 3">
    <name type="scientific">Tessaracoccus flavescens</name>
    <dbReference type="NCBI Taxonomy" id="399497"/>
    <lineage>
        <taxon>Bacteria</taxon>
        <taxon>Bacillati</taxon>
        <taxon>Actinomycetota</taxon>
        <taxon>Actinomycetes</taxon>
        <taxon>Propionibacteriales</taxon>
        <taxon>Propionibacteriaceae</taxon>
        <taxon>Tessaracoccus</taxon>
    </lineage>
</organism>
<reference evidence="2" key="1">
    <citation type="journal article" date="2021" name="PeerJ">
        <title>Extensive microbial diversity within the chicken gut microbiome revealed by metagenomics and culture.</title>
        <authorList>
            <person name="Gilroy R."/>
            <person name="Ravi A."/>
            <person name="Getino M."/>
            <person name="Pursley I."/>
            <person name="Horton D.L."/>
            <person name="Alikhan N.F."/>
            <person name="Baker D."/>
            <person name="Gharbi K."/>
            <person name="Hall N."/>
            <person name="Watson M."/>
            <person name="Adriaenssens E.M."/>
            <person name="Foster-Nyarko E."/>
            <person name="Jarju S."/>
            <person name="Secka A."/>
            <person name="Antonio M."/>
            <person name="Oren A."/>
            <person name="Chaudhuri R.R."/>
            <person name="La Ragione R."/>
            <person name="Hildebrand F."/>
            <person name="Pallen M.J."/>
        </authorList>
    </citation>
    <scope>NUCLEOTIDE SEQUENCE</scope>
    <source>
        <strain evidence="2">ChiGjej3B3-7470</strain>
    </source>
</reference>
<feature type="compositionally biased region" description="Acidic residues" evidence="1">
    <location>
        <begin position="135"/>
        <end position="144"/>
    </location>
</feature>
<dbReference type="EMBL" id="DYZF01000251">
    <property type="protein sequence ID" value="HJE52281.1"/>
    <property type="molecule type" value="Genomic_DNA"/>
</dbReference>
<dbReference type="Proteomes" id="UP000712713">
    <property type="component" value="Unassembled WGS sequence"/>
</dbReference>
<evidence type="ECO:0000256" key="1">
    <source>
        <dbReference type="SAM" id="MobiDB-lite"/>
    </source>
</evidence>
<evidence type="ECO:0000313" key="2">
    <source>
        <dbReference type="EMBL" id="HJE52281.1"/>
    </source>
</evidence>
<evidence type="ECO:0000313" key="3">
    <source>
        <dbReference type="Proteomes" id="UP000712713"/>
    </source>
</evidence>
<sequence length="164" mass="17130">MWIVIGAVAIIALGLAAFAGLGKFGEMPATAVTDRPKGFIPDGPVTAELLAALQLPTASSGYDKAEVDAYLASIPTGQAAPASETFFTVGRKGYDMQAVDELIERPRYERPTAAPAVDEGDESVIDKGSDVEVIELGEEADDADLTPADVGNEPQPPTRLLDAE</sequence>
<gene>
    <name evidence="2" type="ORF">K8V15_09985</name>
</gene>
<protein>
    <recommendedName>
        <fullName evidence="4">DivIVA domain-containing protein</fullName>
    </recommendedName>
</protein>
<accession>A0A921JRL0</accession>